<dbReference type="PANTHER" id="PTHR33449">
    <property type="entry name" value="NUCLEOID-ASSOCIATED PROTEIN YBAB"/>
    <property type="match status" value="1"/>
</dbReference>
<comment type="subunit">
    <text evidence="2">Homodimer.</text>
</comment>
<dbReference type="EMBL" id="CP002608">
    <property type="protein sequence ID" value="AEB41629.1"/>
    <property type="molecule type" value="Genomic_DNA"/>
</dbReference>
<evidence type="ECO:0000256" key="1">
    <source>
        <dbReference type="ARBA" id="ARBA00023125"/>
    </source>
</evidence>
<accession>A0AA34RDD1</accession>
<evidence type="ECO:0000313" key="4">
    <source>
        <dbReference type="Proteomes" id="UP000008305"/>
    </source>
</evidence>
<dbReference type="RefSeq" id="WP_013712707.1">
    <property type="nucleotide sequence ID" value="NC_015408.1"/>
</dbReference>
<dbReference type="NCBIfam" id="TIGR00103">
    <property type="entry name" value="DNA_YbaB_EbfC"/>
    <property type="match status" value="1"/>
</dbReference>
<dbReference type="SUPFAM" id="SSF82607">
    <property type="entry name" value="YbaB-like"/>
    <property type="match status" value="1"/>
</dbReference>
<dbReference type="GO" id="GO:0043590">
    <property type="term" value="C:bacterial nucleoid"/>
    <property type="evidence" value="ECO:0007669"/>
    <property type="project" value="UniProtKB-UniRule"/>
</dbReference>
<dbReference type="PIRSF" id="PIRSF004555">
    <property type="entry name" value="UCP004555"/>
    <property type="match status" value="1"/>
</dbReference>
<dbReference type="PANTHER" id="PTHR33449:SF1">
    <property type="entry name" value="NUCLEOID-ASSOCIATED PROTEIN YBAB"/>
    <property type="match status" value="1"/>
</dbReference>
<dbReference type="Pfam" id="PF02575">
    <property type="entry name" value="YbaB_DNA_bd"/>
    <property type="match status" value="1"/>
</dbReference>
<dbReference type="AlphaFoldDB" id="A0AA34RDD1"/>
<dbReference type="HAMAP" id="MF_00274">
    <property type="entry name" value="DNA_YbaB_EbfC"/>
    <property type="match status" value="1"/>
</dbReference>
<proteinExistence type="inferred from homology"/>
<evidence type="ECO:0000256" key="2">
    <source>
        <dbReference type="HAMAP-Rule" id="MF_00274"/>
    </source>
</evidence>
<evidence type="ECO:0000313" key="3">
    <source>
        <dbReference type="EMBL" id="AEB41629.1"/>
    </source>
</evidence>
<sequence>MGSGYAKKKKEAKMMEQQLMEMEASLLEKRYEGQSGNGLVTIVINGKHEIISVQVQPQCLDPEDPEAIEDLFRAAFQKAKQLLDEDMSTMRSVFPF</sequence>
<comment type="function">
    <text evidence="2">Binds to DNA and alters its conformation. May be involved in regulation of gene expression, nucleoid organization and DNA protection.</text>
</comment>
<dbReference type="GeneID" id="99718669"/>
<reference evidence="3 4" key="1">
    <citation type="journal article" date="2011" name="J. Bacteriol.">
        <title>Genome sequence of the obligate intracellular animal pathogen Chlamydia pecorum E58.</title>
        <authorList>
            <person name="Mojica S."/>
            <person name="Huot Creasy H."/>
            <person name="Daugherty S."/>
            <person name="Read T.D."/>
            <person name="Kim T."/>
            <person name="Kaltenboeck B."/>
            <person name="Bavoil P."/>
            <person name="Myers G.S."/>
        </authorList>
    </citation>
    <scope>NUCLEOTIDE SEQUENCE [LARGE SCALE GENOMIC DNA]</scope>
    <source>
        <strain evidence="3 4">E58</strain>
    </source>
</reference>
<protein>
    <recommendedName>
        <fullName evidence="2">Nucleoid-associated protein G5S_0676</fullName>
    </recommendedName>
</protein>
<name>A0AA34RDD1_CHLPE</name>
<comment type="similarity">
    <text evidence="2">Belongs to the YbaB/EbfC family.</text>
</comment>
<dbReference type="GO" id="GO:0005829">
    <property type="term" value="C:cytosol"/>
    <property type="evidence" value="ECO:0007669"/>
    <property type="project" value="TreeGrafter"/>
</dbReference>
<dbReference type="InterPro" id="IPR036894">
    <property type="entry name" value="YbaB-like_sf"/>
</dbReference>
<dbReference type="GO" id="GO:0003677">
    <property type="term" value="F:DNA binding"/>
    <property type="evidence" value="ECO:0007669"/>
    <property type="project" value="UniProtKB-UniRule"/>
</dbReference>
<organism evidence="3 4">
    <name type="scientific">Chlamydia pecorum (strain ATCC VR-628 / DSM 29919 / E58)</name>
    <name type="common">Chlamydophila pecorum</name>
    <dbReference type="NCBI Taxonomy" id="331635"/>
    <lineage>
        <taxon>Bacteria</taxon>
        <taxon>Pseudomonadati</taxon>
        <taxon>Chlamydiota</taxon>
        <taxon>Chlamydiia</taxon>
        <taxon>Chlamydiales</taxon>
        <taxon>Chlamydiaceae</taxon>
        <taxon>Chlamydia/Chlamydophila group</taxon>
        <taxon>Chlamydia</taxon>
    </lineage>
</organism>
<dbReference type="Proteomes" id="UP000008305">
    <property type="component" value="Chromosome"/>
</dbReference>
<keyword evidence="2" id="KW-0963">Cytoplasm</keyword>
<dbReference type="KEGG" id="cpm:G5S_0676"/>
<comment type="subcellular location">
    <subcellularLocation>
        <location evidence="2">Cytoplasm</location>
        <location evidence="2">Nucleoid</location>
    </subcellularLocation>
</comment>
<keyword evidence="4" id="KW-1185">Reference proteome</keyword>
<dbReference type="InterPro" id="IPR004401">
    <property type="entry name" value="YbaB/EbfC"/>
</dbReference>
<keyword evidence="1 2" id="KW-0238">DNA-binding</keyword>
<dbReference type="Gene3D" id="3.30.1310.10">
    <property type="entry name" value="Nucleoid-associated protein YbaB-like domain"/>
    <property type="match status" value="1"/>
</dbReference>
<gene>
    <name evidence="3" type="ordered locus">G5S_0676</name>
</gene>